<dbReference type="PROSITE" id="PS50928">
    <property type="entry name" value="ABC_TM1"/>
    <property type="match status" value="1"/>
</dbReference>
<feature type="transmembrane region" description="Helical" evidence="7">
    <location>
        <begin position="297"/>
        <end position="320"/>
    </location>
</feature>
<keyword evidence="10" id="KW-1185">Reference proteome</keyword>
<dbReference type="CDD" id="cd06261">
    <property type="entry name" value="TM_PBP2"/>
    <property type="match status" value="1"/>
</dbReference>
<accession>A0A1N7E719</accession>
<evidence type="ECO:0000256" key="2">
    <source>
        <dbReference type="ARBA" id="ARBA00022448"/>
    </source>
</evidence>
<keyword evidence="3" id="KW-1003">Cell membrane</keyword>
<dbReference type="GO" id="GO:0055085">
    <property type="term" value="P:transmembrane transport"/>
    <property type="evidence" value="ECO:0007669"/>
    <property type="project" value="InterPro"/>
</dbReference>
<dbReference type="Proteomes" id="UP000185687">
    <property type="component" value="Unassembled WGS sequence"/>
</dbReference>
<dbReference type="STRING" id="588898.BB347_07090"/>
<evidence type="ECO:0000259" key="8">
    <source>
        <dbReference type="PROSITE" id="PS50928"/>
    </source>
</evidence>
<evidence type="ECO:0000256" key="7">
    <source>
        <dbReference type="RuleBase" id="RU363032"/>
    </source>
</evidence>
<feature type="transmembrane region" description="Helical" evidence="7">
    <location>
        <begin position="144"/>
        <end position="165"/>
    </location>
</feature>
<evidence type="ECO:0000256" key="4">
    <source>
        <dbReference type="ARBA" id="ARBA00022692"/>
    </source>
</evidence>
<name>A0A1N7E719_9EURY</name>
<dbReference type="EMBL" id="FTNP01000003">
    <property type="protein sequence ID" value="SIR83942.1"/>
    <property type="molecule type" value="Genomic_DNA"/>
</dbReference>
<dbReference type="Pfam" id="PF00528">
    <property type="entry name" value="BPD_transp_1"/>
    <property type="match status" value="1"/>
</dbReference>
<dbReference type="AlphaFoldDB" id="A0A1N7E719"/>
<organism evidence="9 10">
    <name type="scientific">Natronorubrum daqingense</name>
    <dbReference type="NCBI Taxonomy" id="588898"/>
    <lineage>
        <taxon>Archaea</taxon>
        <taxon>Methanobacteriati</taxon>
        <taxon>Methanobacteriota</taxon>
        <taxon>Stenosarchaea group</taxon>
        <taxon>Halobacteria</taxon>
        <taxon>Halobacteriales</taxon>
        <taxon>Natrialbaceae</taxon>
        <taxon>Natronorubrum</taxon>
    </lineage>
</organism>
<dbReference type="Gene3D" id="1.10.3720.10">
    <property type="entry name" value="MetI-like"/>
    <property type="match status" value="1"/>
</dbReference>
<evidence type="ECO:0000256" key="6">
    <source>
        <dbReference type="ARBA" id="ARBA00023136"/>
    </source>
</evidence>
<evidence type="ECO:0000256" key="3">
    <source>
        <dbReference type="ARBA" id="ARBA00022475"/>
    </source>
</evidence>
<gene>
    <name evidence="9" type="ORF">SAMN05421809_2506</name>
</gene>
<dbReference type="InterPro" id="IPR000515">
    <property type="entry name" value="MetI-like"/>
</dbReference>
<evidence type="ECO:0000313" key="10">
    <source>
        <dbReference type="Proteomes" id="UP000185687"/>
    </source>
</evidence>
<comment type="subcellular location">
    <subcellularLocation>
        <location evidence="1 7">Cell membrane</location>
        <topology evidence="1 7">Multi-pass membrane protein</topology>
    </subcellularLocation>
</comment>
<keyword evidence="5 7" id="KW-1133">Transmembrane helix</keyword>
<dbReference type="InterPro" id="IPR035906">
    <property type="entry name" value="MetI-like_sf"/>
</dbReference>
<protein>
    <submittedName>
        <fullName evidence="9">Carbohydrate ABC transporter membrane protein 1, CUT1 family</fullName>
    </submittedName>
</protein>
<proteinExistence type="inferred from homology"/>
<feature type="domain" description="ABC transmembrane type-1" evidence="8">
    <location>
        <begin position="107"/>
        <end position="319"/>
    </location>
</feature>
<dbReference type="PANTHER" id="PTHR43005">
    <property type="entry name" value="BLR7065 PROTEIN"/>
    <property type="match status" value="1"/>
</dbReference>
<dbReference type="PANTHER" id="PTHR43005:SF1">
    <property type="entry name" value="SPERMIDINE_PUTRESCINE TRANSPORT SYSTEM PERMEASE PROTEIN"/>
    <property type="match status" value="1"/>
</dbReference>
<feature type="transmembrane region" description="Helical" evidence="7">
    <location>
        <begin position="111"/>
        <end position="132"/>
    </location>
</feature>
<evidence type="ECO:0000256" key="5">
    <source>
        <dbReference type="ARBA" id="ARBA00022989"/>
    </source>
</evidence>
<keyword evidence="2 7" id="KW-0813">Transport</keyword>
<feature type="transmembrane region" description="Helical" evidence="7">
    <location>
        <begin position="185"/>
        <end position="214"/>
    </location>
</feature>
<evidence type="ECO:0000256" key="1">
    <source>
        <dbReference type="ARBA" id="ARBA00004651"/>
    </source>
</evidence>
<evidence type="ECO:0000313" key="9">
    <source>
        <dbReference type="EMBL" id="SIR83942.1"/>
    </source>
</evidence>
<feature type="transmembrane region" description="Helical" evidence="7">
    <location>
        <begin position="247"/>
        <end position="264"/>
    </location>
</feature>
<reference evidence="9 10" key="1">
    <citation type="submission" date="2017-01" db="EMBL/GenBank/DDBJ databases">
        <authorList>
            <person name="Mah S.A."/>
            <person name="Swanson W.J."/>
            <person name="Moy G.W."/>
            <person name="Vacquier V.D."/>
        </authorList>
    </citation>
    <scope>NUCLEOTIDE SEQUENCE [LARGE SCALE GENOMIC DNA]</scope>
    <source>
        <strain evidence="9 10">CGMCC 1.8909</strain>
    </source>
</reference>
<sequence length="331" mass="37307">MRFGENVNNYLVYSVGMATDMEPVDQSRRFYDDGISIGGFEITSEDFWGWLTILPVLVLYTLVALIPIGFAFVASLHNLPLLNPQWEFVGLDNYIEVFQIDRFWGSMWRGFVFMVGSTVIQLVVGVWMALVLNKISRGSRLLSTLVFTSYLIPTIIVTMVFLFMLDPYDGVLHAAGTQLGLWDDYLLGNTSLSMTAVILISSWKFSAFVTLFTLAQLQSIPDRFYEAAKVCGATTWEMFRDITLPRLYGAILVVIFLRAVFMFNKYDIIYQLTQGGPGSATTTMPILAYRETFELGAYGMGNAVAIVMFLFLLVSGILYLKHMNPSQEVQT</sequence>
<comment type="similarity">
    <text evidence="7">Belongs to the binding-protein-dependent transport system permease family.</text>
</comment>
<dbReference type="GO" id="GO:0005886">
    <property type="term" value="C:plasma membrane"/>
    <property type="evidence" value="ECO:0007669"/>
    <property type="project" value="UniProtKB-SubCell"/>
</dbReference>
<keyword evidence="6 7" id="KW-0472">Membrane</keyword>
<keyword evidence="4 7" id="KW-0812">Transmembrane</keyword>
<dbReference type="SUPFAM" id="SSF161098">
    <property type="entry name" value="MetI-like"/>
    <property type="match status" value="1"/>
</dbReference>
<feature type="transmembrane region" description="Helical" evidence="7">
    <location>
        <begin position="47"/>
        <end position="74"/>
    </location>
</feature>